<dbReference type="Proteomes" id="UP000030645">
    <property type="component" value="Unassembled WGS sequence"/>
</dbReference>
<evidence type="ECO:0000313" key="1">
    <source>
        <dbReference type="EMBL" id="EXB84511.1"/>
    </source>
</evidence>
<proteinExistence type="predicted"/>
<reference evidence="2" key="1">
    <citation type="submission" date="2013-01" db="EMBL/GenBank/DDBJ databases">
        <title>Draft Genome Sequence of a Mulberry Tree, Morus notabilis C.K. Schneid.</title>
        <authorList>
            <person name="He N."/>
            <person name="Zhao S."/>
        </authorList>
    </citation>
    <scope>NUCLEOTIDE SEQUENCE</scope>
</reference>
<name>W9RDY8_9ROSA</name>
<gene>
    <name evidence="1" type="ORF">L484_015843</name>
</gene>
<dbReference type="EMBL" id="KE344892">
    <property type="protein sequence ID" value="EXB84511.1"/>
    <property type="molecule type" value="Genomic_DNA"/>
</dbReference>
<protein>
    <submittedName>
        <fullName evidence="1">Uncharacterized protein</fullName>
    </submittedName>
</protein>
<evidence type="ECO:0000313" key="2">
    <source>
        <dbReference type="Proteomes" id="UP000030645"/>
    </source>
</evidence>
<accession>W9RDY8</accession>
<dbReference type="AlphaFoldDB" id="W9RDY8"/>
<sequence length="61" mass="6786">MKGWYAKILYGVRFRPQLLHGSNLPTVPLQIGLRVFSSTVAPILGTAALRGRFLEYHGTES</sequence>
<organism evidence="1 2">
    <name type="scientific">Morus notabilis</name>
    <dbReference type="NCBI Taxonomy" id="981085"/>
    <lineage>
        <taxon>Eukaryota</taxon>
        <taxon>Viridiplantae</taxon>
        <taxon>Streptophyta</taxon>
        <taxon>Embryophyta</taxon>
        <taxon>Tracheophyta</taxon>
        <taxon>Spermatophyta</taxon>
        <taxon>Magnoliopsida</taxon>
        <taxon>eudicotyledons</taxon>
        <taxon>Gunneridae</taxon>
        <taxon>Pentapetalae</taxon>
        <taxon>rosids</taxon>
        <taxon>fabids</taxon>
        <taxon>Rosales</taxon>
        <taxon>Moraceae</taxon>
        <taxon>Moreae</taxon>
        <taxon>Morus</taxon>
    </lineage>
</organism>
<keyword evidence="2" id="KW-1185">Reference proteome</keyword>